<dbReference type="OrthoDB" id="9806149at2"/>
<dbReference type="RefSeq" id="WP_119305796.1">
    <property type="nucleotide sequence ID" value="NZ_AP014608.1"/>
</dbReference>
<accession>A0A224AJD7</accession>
<dbReference type="InterPro" id="IPR027417">
    <property type="entry name" value="P-loop_NTPase"/>
</dbReference>
<dbReference type="PANTHER" id="PTHR43204">
    <property type="entry name" value="ABC TRANSPORTER I FAMILY MEMBER 6, CHLOROPLASTIC"/>
    <property type="match status" value="1"/>
</dbReference>
<dbReference type="Proteomes" id="UP000263619">
    <property type="component" value="Chromosome"/>
</dbReference>
<dbReference type="InterPro" id="IPR003439">
    <property type="entry name" value="ABC_transporter-like_ATP-bd"/>
</dbReference>
<dbReference type="AlphaFoldDB" id="A0A224AJD7"/>
<dbReference type="GO" id="GO:0016887">
    <property type="term" value="F:ATP hydrolysis activity"/>
    <property type="evidence" value="ECO:0007669"/>
    <property type="project" value="InterPro"/>
</dbReference>
<evidence type="ECO:0000313" key="6">
    <source>
        <dbReference type="Proteomes" id="UP000263619"/>
    </source>
</evidence>
<dbReference type="SMART" id="SM00382">
    <property type="entry name" value="AAA"/>
    <property type="match status" value="1"/>
</dbReference>
<dbReference type="Gene3D" id="3.40.50.300">
    <property type="entry name" value="P-loop containing nucleotide triphosphate hydrolases"/>
    <property type="match status" value="1"/>
</dbReference>
<evidence type="ECO:0000259" key="4">
    <source>
        <dbReference type="PROSITE" id="PS50893"/>
    </source>
</evidence>
<dbReference type="Pfam" id="PF00005">
    <property type="entry name" value="ABC_tran"/>
    <property type="match status" value="1"/>
</dbReference>
<dbReference type="CDD" id="cd03217">
    <property type="entry name" value="ABC_FeS_Assembly"/>
    <property type="match status" value="1"/>
</dbReference>
<dbReference type="InterPro" id="IPR010230">
    <property type="entry name" value="FeS-cluster_ATPase_SufC"/>
</dbReference>
<keyword evidence="2" id="KW-0547">Nucleotide-binding</keyword>
<dbReference type="PROSITE" id="PS50893">
    <property type="entry name" value="ABC_TRANSPORTER_2"/>
    <property type="match status" value="1"/>
</dbReference>
<evidence type="ECO:0000256" key="1">
    <source>
        <dbReference type="ARBA" id="ARBA00006216"/>
    </source>
</evidence>
<comment type="similarity">
    <text evidence="1">Belongs to the ABC transporter superfamily. Ycf16 family.</text>
</comment>
<organism evidence="5 6">
    <name type="scientific">Blattabacterium cuenoti STAT</name>
    <dbReference type="NCBI Taxonomy" id="1457030"/>
    <lineage>
        <taxon>Bacteria</taxon>
        <taxon>Pseudomonadati</taxon>
        <taxon>Bacteroidota</taxon>
        <taxon>Flavobacteriia</taxon>
        <taxon>Flavobacteriales</taxon>
        <taxon>Blattabacteriaceae</taxon>
        <taxon>Blattabacterium</taxon>
    </lineage>
</organism>
<dbReference type="EMBL" id="AP014608">
    <property type="protein sequence ID" value="BBA17513.1"/>
    <property type="molecule type" value="Genomic_DNA"/>
</dbReference>
<dbReference type="PANTHER" id="PTHR43204:SF1">
    <property type="entry name" value="ABC TRANSPORTER I FAMILY MEMBER 6, CHLOROPLASTIC"/>
    <property type="match status" value="1"/>
</dbReference>
<feature type="domain" description="ABC transporter" evidence="4">
    <location>
        <begin position="2"/>
        <end position="247"/>
    </location>
</feature>
<dbReference type="NCBIfam" id="TIGR01978">
    <property type="entry name" value="sufC"/>
    <property type="match status" value="1"/>
</dbReference>
<evidence type="ECO:0000256" key="3">
    <source>
        <dbReference type="ARBA" id="ARBA00022840"/>
    </source>
</evidence>
<keyword evidence="6" id="KW-1185">Reference proteome</keyword>
<evidence type="ECO:0000256" key="2">
    <source>
        <dbReference type="ARBA" id="ARBA00022741"/>
    </source>
</evidence>
<proteinExistence type="inferred from homology"/>
<reference evidence="5 6" key="1">
    <citation type="submission" date="2014-06" db="EMBL/GenBank/DDBJ databases">
        <title>Genome sequence of the intracellular symbiont Blattabacterium cuenoti, strain STAT from the wood feeding cockroach Salganea taiwanensis taiwanensis.</title>
        <authorList>
            <person name="Kinjo Y."/>
            <person name="Ohkuma M."/>
            <person name="Tokuda G."/>
        </authorList>
    </citation>
    <scope>NUCLEOTIDE SEQUENCE [LARGE SCALE GENOMIC DNA]</scope>
    <source>
        <strain evidence="5 6">STAT</strain>
    </source>
</reference>
<dbReference type="InterPro" id="IPR003593">
    <property type="entry name" value="AAA+_ATPase"/>
</dbReference>
<protein>
    <submittedName>
        <fullName evidence="5">Fes assembly ATPase sufc</fullName>
    </submittedName>
</protein>
<dbReference type="GO" id="GO:0005524">
    <property type="term" value="F:ATP binding"/>
    <property type="evidence" value="ECO:0007669"/>
    <property type="project" value="UniProtKB-KW"/>
</dbReference>
<gene>
    <name evidence="5" type="ORF">STAT_613</name>
</gene>
<keyword evidence="3" id="KW-0067">ATP-binding</keyword>
<sequence length="254" mass="29090">MLNIENLHASIENKKVLRGINLKINIGESHVIMGPNGSGKSTLASIIAGKKEYKIDKGNIDFLNQNLKNLSPEERAYLGIFISFQYPIEIPGVSIINFIKTAVNSIREARNIKKMSSKDFLEKIKEKSSLLNIEKSFFYRSLNDGFSGGEKKRNEIFQMMMLDPLLSVLDELDSGLDIDALRIVAKGINFFRKKNNSVLIITHYKRLLDYILSDYIIHILYKGKIIQSGDKKLAEKLEEKGYDWIIKNKIQYKK</sequence>
<name>A0A224AJD7_9FLAO</name>
<evidence type="ECO:0000313" key="5">
    <source>
        <dbReference type="EMBL" id="BBA17513.1"/>
    </source>
</evidence>
<dbReference type="SUPFAM" id="SSF52540">
    <property type="entry name" value="P-loop containing nucleoside triphosphate hydrolases"/>
    <property type="match status" value="1"/>
</dbReference>